<dbReference type="InterPro" id="IPR014186">
    <property type="entry name" value="S-formylglutathione_hydrol"/>
</dbReference>
<dbReference type="Gene3D" id="3.40.50.1820">
    <property type="entry name" value="alpha/beta hydrolase"/>
    <property type="match status" value="1"/>
</dbReference>
<dbReference type="PANTHER" id="PTHR10061">
    <property type="entry name" value="S-FORMYLGLUTATHIONE HYDROLASE"/>
    <property type="match status" value="1"/>
</dbReference>
<dbReference type="InterPro" id="IPR029058">
    <property type="entry name" value="AB_hydrolase_fold"/>
</dbReference>
<comment type="subcellular location">
    <subcellularLocation>
        <location evidence="8">Cytoplasm</location>
    </subcellularLocation>
</comment>
<accession>A0AAF3F1Z7</accession>
<feature type="active site" description="Charge relay system" evidence="7">
    <location>
        <position position="260"/>
    </location>
</feature>
<evidence type="ECO:0000256" key="3">
    <source>
        <dbReference type="ARBA" id="ARBA00012479"/>
    </source>
</evidence>
<evidence type="ECO:0000256" key="4">
    <source>
        <dbReference type="ARBA" id="ARBA00016774"/>
    </source>
</evidence>
<dbReference type="GO" id="GO:0018738">
    <property type="term" value="F:S-formylglutathione hydrolase activity"/>
    <property type="evidence" value="ECO:0007669"/>
    <property type="project" value="UniProtKB-EC"/>
</dbReference>
<sequence length="288" mass="32434">MTHTSEIEQVSVSRSFNGQQKVFKHRSNVLGCEMNFGVYVPDSVHIGKRPALLYLSGLTCTHANFIEKAGAQRFAAQYGFIIINPDTSPRGDNVPDKEDYDFGKGAGFYLDATEEPWAANYKMYSYITKELIDIVKRNFPIDPENFGIFGHSMGGHGAINIGLKHPEIFKSISAFAPACHPTNSNWGRKALSGYLGPDETKWAQYDSSLLAAKYSGPKRIILIDIGDDDSFLKSGELQPESLKSNNHLEIVYRSRAHYDHSYYFVASFMEEHFEHHAKEFQAQKLAKH</sequence>
<evidence type="ECO:0000256" key="6">
    <source>
        <dbReference type="ARBA" id="ARBA00022801"/>
    </source>
</evidence>
<comment type="similarity">
    <text evidence="2 8">Belongs to the esterase D family.</text>
</comment>
<feature type="active site" description="Charge relay system" evidence="7">
    <location>
        <position position="152"/>
    </location>
</feature>
<keyword evidence="9" id="KW-1185">Reference proteome</keyword>
<evidence type="ECO:0000313" key="10">
    <source>
        <dbReference type="WBParaSite" id="MBELARI_LOCUS20577"/>
    </source>
</evidence>
<evidence type="ECO:0000256" key="7">
    <source>
        <dbReference type="PIRSR" id="PIRSR614186-1"/>
    </source>
</evidence>
<dbReference type="AlphaFoldDB" id="A0AAF3F1Z7"/>
<organism evidence="9 10">
    <name type="scientific">Mesorhabditis belari</name>
    <dbReference type="NCBI Taxonomy" id="2138241"/>
    <lineage>
        <taxon>Eukaryota</taxon>
        <taxon>Metazoa</taxon>
        <taxon>Ecdysozoa</taxon>
        <taxon>Nematoda</taxon>
        <taxon>Chromadorea</taxon>
        <taxon>Rhabditida</taxon>
        <taxon>Rhabditina</taxon>
        <taxon>Rhabditomorpha</taxon>
        <taxon>Rhabditoidea</taxon>
        <taxon>Rhabditidae</taxon>
        <taxon>Mesorhabditinae</taxon>
        <taxon>Mesorhabditis</taxon>
    </lineage>
</organism>
<dbReference type="GO" id="GO:0052689">
    <property type="term" value="F:carboxylic ester hydrolase activity"/>
    <property type="evidence" value="ECO:0007669"/>
    <property type="project" value="UniProtKB-KW"/>
</dbReference>
<dbReference type="FunFam" id="3.40.50.1820:FF:000002">
    <property type="entry name" value="S-formylglutathione hydrolase"/>
    <property type="match status" value="1"/>
</dbReference>
<evidence type="ECO:0000256" key="5">
    <source>
        <dbReference type="ARBA" id="ARBA00022487"/>
    </source>
</evidence>
<dbReference type="GO" id="GO:0005829">
    <property type="term" value="C:cytosol"/>
    <property type="evidence" value="ECO:0007669"/>
    <property type="project" value="TreeGrafter"/>
</dbReference>
<dbReference type="WBParaSite" id="MBELARI_LOCUS20577">
    <property type="protein sequence ID" value="MBELARI_LOCUS20577"/>
    <property type="gene ID" value="MBELARI_LOCUS20577"/>
</dbReference>
<dbReference type="InterPro" id="IPR000801">
    <property type="entry name" value="Esterase-like"/>
</dbReference>
<dbReference type="SUPFAM" id="SSF53474">
    <property type="entry name" value="alpha/beta-Hydrolases"/>
    <property type="match status" value="1"/>
</dbReference>
<dbReference type="EC" id="3.1.2.12" evidence="3 8"/>
<name>A0AAF3F1Z7_9BILA</name>
<dbReference type="Pfam" id="PF00756">
    <property type="entry name" value="Esterase"/>
    <property type="match status" value="1"/>
</dbReference>
<dbReference type="PANTHER" id="PTHR10061:SF0">
    <property type="entry name" value="S-FORMYLGLUTATHIONE HYDROLASE"/>
    <property type="match status" value="1"/>
</dbReference>
<evidence type="ECO:0000256" key="1">
    <source>
        <dbReference type="ARBA" id="ARBA00002608"/>
    </source>
</evidence>
<dbReference type="NCBIfam" id="TIGR02821">
    <property type="entry name" value="fghA_ester_D"/>
    <property type="match status" value="1"/>
</dbReference>
<comment type="function">
    <text evidence="1 8">Serine hydrolase involved in the detoxification of formaldehyde.</text>
</comment>
<keyword evidence="6 8" id="KW-0378">Hydrolase</keyword>
<evidence type="ECO:0000256" key="8">
    <source>
        <dbReference type="RuleBase" id="RU363068"/>
    </source>
</evidence>
<reference evidence="10" key="1">
    <citation type="submission" date="2024-02" db="UniProtKB">
        <authorList>
            <consortium name="WormBaseParasite"/>
        </authorList>
    </citation>
    <scope>IDENTIFICATION</scope>
</reference>
<proteinExistence type="inferred from homology"/>
<dbReference type="GO" id="GO:0046294">
    <property type="term" value="P:formaldehyde catabolic process"/>
    <property type="evidence" value="ECO:0007669"/>
    <property type="project" value="InterPro"/>
</dbReference>
<comment type="catalytic activity">
    <reaction evidence="8">
        <text>S-formylglutathione + H2O = formate + glutathione + H(+)</text>
        <dbReference type="Rhea" id="RHEA:14961"/>
        <dbReference type="ChEBI" id="CHEBI:15377"/>
        <dbReference type="ChEBI" id="CHEBI:15378"/>
        <dbReference type="ChEBI" id="CHEBI:15740"/>
        <dbReference type="ChEBI" id="CHEBI:57688"/>
        <dbReference type="ChEBI" id="CHEBI:57925"/>
        <dbReference type="EC" id="3.1.2.12"/>
    </reaction>
</comment>
<protein>
    <recommendedName>
        <fullName evidence="4 8">S-formylglutathione hydrolase</fullName>
        <ecNumber evidence="3 8">3.1.2.12</ecNumber>
    </recommendedName>
</protein>
<feature type="active site" description="Charge relay system" evidence="7">
    <location>
        <position position="229"/>
    </location>
</feature>
<keyword evidence="8" id="KW-0963">Cytoplasm</keyword>
<evidence type="ECO:0000313" key="9">
    <source>
        <dbReference type="Proteomes" id="UP000887575"/>
    </source>
</evidence>
<evidence type="ECO:0000256" key="2">
    <source>
        <dbReference type="ARBA" id="ARBA00005622"/>
    </source>
</evidence>
<dbReference type="Proteomes" id="UP000887575">
    <property type="component" value="Unassembled WGS sequence"/>
</dbReference>
<keyword evidence="5 8" id="KW-0719">Serine esterase</keyword>